<dbReference type="PANTHER" id="PTHR43190">
    <property type="entry name" value="N-ACETYL-D-GLUCOSAMINE KINASE"/>
    <property type="match status" value="1"/>
</dbReference>
<evidence type="ECO:0000256" key="2">
    <source>
        <dbReference type="ARBA" id="ARBA00012122"/>
    </source>
</evidence>
<feature type="region of interest" description="Disordered" evidence="5">
    <location>
        <begin position="1"/>
        <end position="31"/>
    </location>
</feature>
<dbReference type="EC" id="2.7.1.59" evidence="2"/>
<evidence type="ECO:0000256" key="3">
    <source>
        <dbReference type="ARBA" id="ARBA00014974"/>
    </source>
</evidence>
<feature type="domain" description="ATPase BadF/BadG/BcrA/BcrD type" evidence="6">
    <location>
        <begin position="44"/>
        <end position="241"/>
    </location>
</feature>
<dbReference type="SUPFAM" id="SSF53067">
    <property type="entry name" value="Actin-like ATPase domain"/>
    <property type="match status" value="2"/>
</dbReference>
<dbReference type="PANTHER" id="PTHR43190:SF3">
    <property type="entry name" value="N-ACETYL-D-GLUCOSAMINE KINASE"/>
    <property type="match status" value="1"/>
</dbReference>
<dbReference type="GO" id="GO:0045127">
    <property type="term" value="F:N-acetylglucosamine kinase activity"/>
    <property type="evidence" value="ECO:0007669"/>
    <property type="project" value="UniProtKB-EC"/>
</dbReference>
<dbReference type="Proteomes" id="UP000193467">
    <property type="component" value="Unassembled WGS sequence"/>
</dbReference>
<dbReference type="InterPro" id="IPR002731">
    <property type="entry name" value="ATPase_BadF"/>
</dbReference>
<protein>
    <recommendedName>
        <fullName evidence="3">N-acetyl-D-glucosamine kinase</fullName>
        <ecNumber evidence="2">2.7.1.59</ecNumber>
    </recommendedName>
    <alternativeName>
        <fullName evidence="4">GlcNAc kinase</fullName>
    </alternativeName>
</protein>
<proteinExistence type="inferred from homology"/>
<dbReference type="STRING" id="106004.A0A1Y2FPP3"/>
<gene>
    <name evidence="7" type="ORF">BCR35DRAFT_302567</name>
</gene>
<organism evidence="7 8">
    <name type="scientific">Leucosporidium creatinivorum</name>
    <dbReference type="NCBI Taxonomy" id="106004"/>
    <lineage>
        <taxon>Eukaryota</taxon>
        <taxon>Fungi</taxon>
        <taxon>Dikarya</taxon>
        <taxon>Basidiomycota</taxon>
        <taxon>Pucciniomycotina</taxon>
        <taxon>Microbotryomycetes</taxon>
        <taxon>Leucosporidiales</taxon>
        <taxon>Leucosporidium</taxon>
    </lineage>
</organism>
<dbReference type="EMBL" id="MCGR01000015">
    <property type="protein sequence ID" value="ORY85962.1"/>
    <property type="molecule type" value="Genomic_DNA"/>
</dbReference>
<reference evidence="7 8" key="1">
    <citation type="submission" date="2016-07" db="EMBL/GenBank/DDBJ databases">
        <title>Pervasive Adenine N6-methylation of Active Genes in Fungi.</title>
        <authorList>
            <consortium name="DOE Joint Genome Institute"/>
            <person name="Mondo S.J."/>
            <person name="Dannebaum R.O."/>
            <person name="Kuo R.C."/>
            <person name="Labutti K."/>
            <person name="Haridas S."/>
            <person name="Kuo A."/>
            <person name="Salamov A."/>
            <person name="Ahrendt S.R."/>
            <person name="Lipzen A."/>
            <person name="Sullivan W."/>
            <person name="Andreopoulos W.B."/>
            <person name="Clum A."/>
            <person name="Lindquist E."/>
            <person name="Daum C."/>
            <person name="Ramamoorthy G.K."/>
            <person name="Gryganskyi A."/>
            <person name="Culley D."/>
            <person name="Magnuson J.K."/>
            <person name="James T.Y."/>
            <person name="O'Malley M.A."/>
            <person name="Stajich J.E."/>
            <person name="Spatafora J.W."/>
            <person name="Visel A."/>
            <person name="Grigoriev I.V."/>
        </authorList>
    </citation>
    <scope>NUCLEOTIDE SEQUENCE [LARGE SCALE GENOMIC DNA]</scope>
    <source>
        <strain evidence="7 8">62-1032</strain>
    </source>
</reference>
<dbReference type="InterPro" id="IPR052519">
    <property type="entry name" value="Euk-type_GlcNAc_Kinase"/>
</dbReference>
<dbReference type="Gene3D" id="3.30.420.40">
    <property type="match status" value="2"/>
</dbReference>
<evidence type="ECO:0000256" key="1">
    <source>
        <dbReference type="ARBA" id="ARBA00006198"/>
    </source>
</evidence>
<dbReference type="OrthoDB" id="311172at2759"/>
<evidence type="ECO:0000259" key="6">
    <source>
        <dbReference type="Pfam" id="PF01869"/>
    </source>
</evidence>
<evidence type="ECO:0000313" key="7">
    <source>
        <dbReference type="EMBL" id="ORY85962.1"/>
    </source>
</evidence>
<evidence type="ECO:0000256" key="4">
    <source>
        <dbReference type="ARBA" id="ARBA00031123"/>
    </source>
</evidence>
<sequence length="413" mass="43085">MRASTRLTGAEANASRQLPFSAPSSSSLPPNMPARVSQELYLCVDGGGTSVKVVIASSEGGKVLGRGAAGPCNVKTMGPTGAIAAILQATYQALAQVDGFAHYEEQAATSPPPPLDRPAFKKVWLGLAGVLHQADIDDFTPFAQEAFHFGAEDQGSLRITNDGHLLASSCTLMPEIESTIVLIAGTGTVGLAFRKRGVELDLVGVSGGWGYILGDEGSAYSIGRLAIRFVLEDDDRRKSLAYSRSAIPPTSPLPLVHALLTCFGVSDAAELVHKTYSDHSSATARSFTAAEANRKVWIAEAARVVFAHAFGDGIDEESRIAALGIVVDGVQPLVKLAAGLVGDRTVISPSRSSLSLGGGLWKVPGYCELLKRGLKELGILFAEVVVVGDAPEEGARALVAQELAGKAMNGSHV</sequence>
<dbReference type="InterPro" id="IPR043129">
    <property type="entry name" value="ATPase_NBD"/>
</dbReference>
<keyword evidence="8" id="KW-1185">Reference proteome</keyword>
<comment type="caution">
    <text evidence="7">The sequence shown here is derived from an EMBL/GenBank/DDBJ whole genome shotgun (WGS) entry which is preliminary data.</text>
</comment>
<dbReference type="Pfam" id="PF01869">
    <property type="entry name" value="BcrAD_BadFG"/>
    <property type="match status" value="1"/>
</dbReference>
<dbReference type="CDD" id="cd24007">
    <property type="entry name" value="ASKHA_NBD_eukNAGK-like"/>
    <property type="match status" value="1"/>
</dbReference>
<dbReference type="InParanoid" id="A0A1Y2FPP3"/>
<evidence type="ECO:0000256" key="5">
    <source>
        <dbReference type="SAM" id="MobiDB-lite"/>
    </source>
</evidence>
<comment type="similarity">
    <text evidence="1">Belongs to the eukaryotic-type N-acetylglucosamine kinase family.</text>
</comment>
<dbReference type="AlphaFoldDB" id="A0A1Y2FPP3"/>
<name>A0A1Y2FPP3_9BASI</name>
<evidence type="ECO:0000313" key="8">
    <source>
        <dbReference type="Proteomes" id="UP000193467"/>
    </source>
</evidence>
<accession>A0A1Y2FPP3</accession>
<feature type="compositionally biased region" description="Low complexity" evidence="5">
    <location>
        <begin position="19"/>
        <end position="29"/>
    </location>
</feature>